<dbReference type="CDD" id="cd05247">
    <property type="entry name" value="UDP_G4E_1_SDR_e"/>
    <property type="match status" value="1"/>
</dbReference>
<comment type="caution">
    <text evidence="13">The sequence shown here is derived from an EMBL/GenBank/DDBJ whole genome shotgun (WGS) entry which is preliminary data.</text>
</comment>
<evidence type="ECO:0000259" key="12">
    <source>
        <dbReference type="Pfam" id="PF16363"/>
    </source>
</evidence>
<evidence type="ECO:0000256" key="2">
    <source>
        <dbReference type="ARBA" id="ARBA00000083"/>
    </source>
</evidence>
<evidence type="ECO:0000256" key="5">
    <source>
        <dbReference type="ARBA" id="ARBA00004947"/>
    </source>
</evidence>
<dbReference type="Proteomes" id="UP001566132">
    <property type="component" value="Unassembled WGS sequence"/>
</dbReference>
<dbReference type="AlphaFoldDB" id="A0ABD1F4X7"/>
<dbReference type="Pfam" id="PF16363">
    <property type="entry name" value="GDP_Man_Dehyd"/>
    <property type="match status" value="1"/>
</dbReference>
<evidence type="ECO:0000313" key="14">
    <source>
        <dbReference type="Proteomes" id="UP001566132"/>
    </source>
</evidence>
<evidence type="ECO:0000256" key="3">
    <source>
        <dbReference type="ARBA" id="ARBA00001911"/>
    </source>
</evidence>
<dbReference type="PANTHER" id="PTHR43725:SF47">
    <property type="entry name" value="UDP-GLUCOSE 4-EPIMERASE"/>
    <property type="match status" value="1"/>
</dbReference>
<comment type="pathway">
    <text evidence="5">Carbohydrate metabolism; galactose metabolism.</text>
</comment>
<dbReference type="EMBL" id="JBDJPC010000002">
    <property type="protein sequence ID" value="KAL1512649.1"/>
    <property type="molecule type" value="Genomic_DNA"/>
</dbReference>
<dbReference type="Gene3D" id="3.90.25.10">
    <property type="entry name" value="UDP-galactose 4-epimerase, domain 1"/>
    <property type="match status" value="1"/>
</dbReference>
<keyword evidence="9" id="KW-0119">Carbohydrate metabolism</keyword>
<dbReference type="InterPro" id="IPR036291">
    <property type="entry name" value="NAD(P)-bd_dom_sf"/>
</dbReference>
<keyword evidence="14" id="KW-1185">Reference proteome</keyword>
<organism evidence="13 14">
    <name type="scientific">Hypothenemus hampei</name>
    <name type="common">Coffee berry borer</name>
    <dbReference type="NCBI Taxonomy" id="57062"/>
    <lineage>
        <taxon>Eukaryota</taxon>
        <taxon>Metazoa</taxon>
        <taxon>Ecdysozoa</taxon>
        <taxon>Arthropoda</taxon>
        <taxon>Hexapoda</taxon>
        <taxon>Insecta</taxon>
        <taxon>Pterygota</taxon>
        <taxon>Neoptera</taxon>
        <taxon>Endopterygota</taxon>
        <taxon>Coleoptera</taxon>
        <taxon>Polyphaga</taxon>
        <taxon>Cucujiformia</taxon>
        <taxon>Curculionidae</taxon>
        <taxon>Scolytinae</taxon>
        <taxon>Hypothenemus</taxon>
    </lineage>
</organism>
<dbReference type="GO" id="GO:0006012">
    <property type="term" value="P:galactose metabolic process"/>
    <property type="evidence" value="ECO:0007669"/>
    <property type="project" value="UniProtKB-KW"/>
</dbReference>
<evidence type="ECO:0000256" key="6">
    <source>
        <dbReference type="ARBA" id="ARBA00013175"/>
    </source>
</evidence>
<dbReference type="NCBIfam" id="TIGR01179">
    <property type="entry name" value="galE"/>
    <property type="match status" value="1"/>
</dbReference>
<evidence type="ECO:0000256" key="9">
    <source>
        <dbReference type="ARBA" id="ARBA00023144"/>
    </source>
</evidence>
<evidence type="ECO:0000256" key="11">
    <source>
        <dbReference type="ARBA" id="ARBA00031827"/>
    </source>
</evidence>
<comment type="catalytic activity">
    <reaction evidence="1">
        <text>UDP-N-acetyl-alpha-D-glucosamine = UDP-N-acetyl-alpha-D-galactosamine</text>
        <dbReference type="Rhea" id="RHEA:20517"/>
        <dbReference type="ChEBI" id="CHEBI:57705"/>
        <dbReference type="ChEBI" id="CHEBI:67138"/>
        <dbReference type="EC" id="5.1.3.7"/>
    </reaction>
</comment>
<dbReference type="SUPFAM" id="SSF51735">
    <property type="entry name" value="NAD(P)-binding Rossmann-fold domains"/>
    <property type="match status" value="1"/>
</dbReference>
<dbReference type="Gene3D" id="3.40.50.720">
    <property type="entry name" value="NAD(P)-binding Rossmann-like Domain"/>
    <property type="match status" value="1"/>
</dbReference>
<comment type="catalytic activity">
    <reaction evidence="2">
        <text>UDP-alpha-D-glucose = UDP-alpha-D-galactose</text>
        <dbReference type="Rhea" id="RHEA:22168"/>
        <dbReference type="ChEBI" id="CHEBI:58885"/>
        <dbReference type="ChEBI" id="CHEBI:66914"/>
        <dbReference type="EC" id="5.1.3.2"/>
    </reaction>
</comment>
<dbReference type="GO" id="GO:0003978">
    <property type="term" value="F:UDP-glucose 4-epimerase activity"/>
    <property type="evidence" value="ECO:0007669"/>
    <property type="project" value="UniProtKB-EC"/>
</dbReference>
<proteinExistence type="predicted"/>
<dbReference type="NCBIfam" id="NF007956">
    <property type="entry name" value="PRK10675.1"/>
    <property type="match status" value="1"/>
</dbReference>
<evidence type="ECO:0000256" key="1">
    <source>
        <dbReference type="ARBA" id="ARBA00000014"/>
    </source>
</evidence>
<dbReference type="EC" id="5.1.3.7" evidence="6"/>
<comment type="cofactor">
    <cofactor evidence="3">
        <name>NAD(+)</name>
        <dbReference type="ChEBI" id="CHEBI:57540"/>
    </cofactor>
</comment>
<dbReference type="GO" id="GO:0003974">
    <property type="term" value="F:UDP-N-acetylglucosamine 4-epimerase activity"/>
    <property type="evidence" value="ECO:0007669"/>
    <property type="project" value="UniProtKB-EC"/>
</dbReference>
<reference evidence="13 14" key="1">
    <citation type="submission" date="2024-05" db="EMBL/GenBank/DDBJ databases">
        <title>Genetic variation in Jamaican populations of the coffee berry borer (Hypothenemus hampei).</title>
        <authorList>
            <person name="Errbii M."/>
            <person name="Myrie A."/>
        </authorList>
    </citation>
    <scope>NUCLEOTIDE SEQUENCE [LARGE SCALE GENOMIC DNA]</scope>
    <source>
        <strain evidence="13">JA-Hopewell-2020-01-JO</strain>
        <tissue evidence="13">Whole body</tissue>
    </source>
</reference>
<evidence type="ECO:0000256" key="7">
    <source>
        <dbReference type="ARBA" id="ARBA00013189"/>
    </source>
</evidence>
<protein>
    <recommendedName>
        <fullName evidence="11">UDP-N-acetylglucosamine 4-epimerase</fullName>
        <ecNumber evidence="7">5.1.3.2</ecNumber>
        <ecNumber evidence="6">5.1.3.7</ecNumber>
    </recommendedName>
</protein>
<evidence type="ECO:0000256" key="4">
    <source>
        <dbReference type="ARBA" id="ARBA00002760"/>
    </source>
</evidence>
<evidence type="ECO:0000313" key="13">
    <source>
        <dbReference type="EMBL" id="KAL1512649.1"/>
    </source>
</evidence>
<dbReference type="InterPro" id="IPR016040">
    <property type="entry name" value="NAD(P)-bd_dom"/>
</dbReference>
<keyword evidence="10" id="KW-0413">Isomerase</keyword>
<dbReference type="EC" id="5.1.3.2" evidence="7"/>
<keyword evidence="9" id="KW-0299">Galactose metabolism</keyword>
<dbReference type="InterPro" id="IPR005886">
    <property type="entry name" value="UDP_G4E"/>
</dbReference>
<accession>A0ABD1F4X7</accession>
<name>A0ABD1F4X7_HYPHA</name>
<comment type="function">
    <text evidence="4">Catalyzes two distinct but analogous reactions: the reversible epimerization of UDP-glucose to UDP-galactose and the reversible epimerization of UDP-N-acetylglucosamine to UDP-N-acetylgalactosamine. The reaction with UDP-Gal plays a critical role in the Leloir pathway of galactose catabolism in which galactose is converted to the glycolytic intermediate glucose 6-phosphate. It contributes to the catabolism of dietary galactose and enables the endogenous biosynthesis of both UDP-Gal and UDP-GalNAc when exogenous sources are limited. Both UDP-sugar interconversions are important in the synthesis of glycoproteins and glycolipids.</text>
</comment>
<evidence type="ECO:0000256" key="8">
    <source>
        <dbReference type="ARBA" id="ARBA00023027"/>
    </source>
</evidence>
<keyword evidence="8" id="KW-0520">NAD</keyword>
<feature type="domain" description="NAD(P)-binding" evidence="12">
    <location>
        <begin position="58"/>
        <end position="388"/>
    </location>
</feature>
<dbReference type="PANTHER" id="PTHR43725">
    <property type="entry name" value="UDP-GLUCOSE 4-EPIMERASE"/>
    <property type="match status" value="1"/>
</dbReference>
<gene>
    <name evidence="13" type="ORF">ABEB36_002208</name>
</gene>
<evidence type="ECO:0000256" key="10">
    <source>
        <dbReference type="ARBA" id="ARBA00023235"/>
    </source>
</evidence>
<sequence>MFFNDIFINNQLITMLSLLYKSTWFFIVIYYGIVPLGYLTKWWVTDSDEKMKGNSTILVTGGAGYVGSHTVVELLKNNYTVIAIDNLVNCYAKDENEKPEALKRVERITGETLTFYNVDIRDKEALDKIFKKHKIDSVIHFAALKAVGESVQVPLKYYQNNIGGSTTLFDVMANNGVKKLVFSSSATVYGNPQFLPITEEHPTGQGCTNPYGKTKYFVEEILKDLCSSDCEWKVILLRYFNPVGAHESGLIGEDPAGIPNNLMPYISQVAVGRREKLQVFGGDYLTHDGTGVRDYIHITDLAIGHLKALEKMLQSAFNSWKAYNLGTGRGYSVLDVVKAFEEASGKTIKYEIVKRREGDIAECYADASLAKIELNWTATRDIYVMCKNTWNWQQKNPKGFQSP</sequence>